<dbReference type="InterPro" id="IPR029026">
    <property type="entry name" value="tRNA_m1G_MTases_N"/>
</dbReference>
<dbReference type="CDD" id="cd18084">
    <property type="entry name" value="RsmE-like"/>
    <property type="match status" value="1"/>
</dbReference>
<keyword evidence="9 12" id="KW-0949">S-adenosyl-L-methionine</keyword>
<dbReference type="EMBL" id="MUHY01000001">
    <property type="protein sequence ID" value="PSB92409.1"/>
    <property type="molecule type" value="Genomic_DNA"/>
</dbReference>
<feature type="domain" description="Ribosomal RNA small subunit methyltransferase E PUA-like" evidence="14">
    <location>
        <begin position="18"/>
        <end position="63"/>
    </location>
</feature>
<evidence type="ECO:0000259" key="14">
    <source>
        <dbReference type="Pfam" id="PF20260"/>
    </source>
</evidence>
<comment type="caution">
    <text evidence="15">The sequence shown here is derived from an EMBL/GenBank/DDBJ whole genome shotgun (WGS) entry which is preliminary data.</text>
</comment>
<evidence type="ECO:0000256" key="7">
    <source>
        <dbReference type="ARBA" id="ARBA00022603"/>
    </source>
</evidence>
<comment type="function">
    <text evidence="10 12">Specifically methylates the N3 position of the uracil ring of uridine 1498 (m3U1498) in 16S rRNA. Acts on the fully assembled 30S ribosomal subunit.</text>
</comment>
<evidence type="ECO:0000256" key="8">
    <source>
        <dbReference type="ARBA" id="ARBA00022679"/>
    </source>
</evidence>
<evidence type="ECO:0000256" key="12">
    <source>
        <dbReference type="PIRNR" id="PIRNR015601"/>
    </source>
</evidence>
<dbReference type="Gene3D" id="3.40.1280.10">
    <property type="match status" value="1"/>
</dbReference>
<dbReference type="InterPro" id="IPR006700">
    <property type="entry name" value="RsmE"/>
</dbReference>
<dbReference type="GO" id="GO:0032259">
    <property type="term" value="P:methylation"/>
    <property type="evidence" value="ECO:0007669"/>
    <property type="project" value="UniProtKB-KW"/>
</dbReference>
<proteinExistence type="inferred from homology"/>
<dbReference type="EC" id="2.1.1.193" evidence="3 12"/>
<evidence type="ECO:0000256" key="1">
    <source>
        <dbReference type="ARBA" id="ARBA00004496"/>
    </source>
</evidence>
<dbReference type="Proteomes" id="UP000242660">
    <property type="component" value="Unassembled WGS sequence"/>
</dbReference>
<evidence type="ECO:0000313" key="16">
    <source>
        <dbReference type="Proteomes" id="UP000242660"/>
    </source>
</evidence>
<keyword evidence="5 12" id="KW-0963">Cytoplasm</keyword>
<dbReference type="SUPFAM" id="SSF75217">
    <property type="entry name" value="alpha/beta knot"/>
    <property type="match status" value="1"/>
</dbReference>
<dbReference type="PANTHER" id="PTHR30027">
    <property type="entry name" value="RIBOSOMAL RNA SMALL SUBUNIT METHYLTRANSFERASE E"/>
    <property type="match status" value="1"/>
</dbReference>
<evidence type="ECO:0000256" key="5">
    <source>
        <dbReference type="ARBA" id="ARBA00022490"/>
    </source>
</evidence>
<comment type="subcellular location">
    <subcellularLocation>
        <location evidence="1 12">Cytoplasm</location>
    </subcellularLocation>
</comment>
<dbReference type="Pfam" id="PF20260">
    <property type="entry name" value="PUA_4"/>
    <property type="match status" value="1"/>
</dbReference>
<organism evidence="15 16">
    <name type="scientific">Candidatus Pandoraea novymonadis</name>
    <dbReference type="NCBI Taxonomy" id="1808959"/>
    <lineage>
        <taxon>Bacteria</taxon>
        <taxon>Pseudomonadati</taxon>
        <taxon>Pseudomonadota</taxon>
        <taxon>Betaproteobacteria</taxon>
        <taxon>Burkholderiales</taxon>
        <taxon>Burkholderiaceae</taxon>
        <taxon>Pandoraea</taxon>
    </lineage>
</organism>
<dbReference type="Gene3D" id="2.40.240.20">
    <property type="entry name" value="Hypothetical PUA domain-like, domain 1"/>
    <property type="match status" value="1"/>
</dbReference>
<dbReference type="NCBIfam" id="TIGR00046">
    <property type="entry name" value="RsmE family RNA methyltransferase"/>
    <property type="match status" value="1"/>
</dbReference>
<protein>
    <recommendedName>
        <fullName evidence="4 12">Ribosomal RNA small subunit methyltransferase E</fullName>
        <ecNumber evidence="3 12">2.1.1.193</ecNumber>
    </recommendedName>
</protein>
<accession>A0ABX5FFB9</accession>
<evidence type="ECO:0000256" key="10">
    <source>
        <dbReference type="ARBA" id="ARBA00025699"/>
    </source>
</evidence>
<dbReference type="RefSeq" id="WP_106182726.1">
    <property type="nucleotide sequence ID" value="NZ_MUHY01000001.1"/>
</dbReference>
<dbReference type="InterPro" id="IPR029028">
    <property type="entry name" value="Alpha/beta_knot_MTases"/>
</dbReference>
<reference evidence="15 16" key="1">
    <citation type="journal article" date="2017" name="Front. Microbiol.">
        <title>Genome of Ca. Pandoraea novymonadis, an Endosymbiotic Bacterium of the Trypanosomatid Novymonas esmeraldas.</title>
        <authorList>
            <person name="Kostygov A.Y."/>
            <person name="Butenko A."/>
            <person name="Nenarokova A."/>
            <person name="Tashyreva D."/>
            <person name="Flegontov P."/>
            <person name="Lukes J."/>
            <person name="Yurchenko V."/>
        </authorList>
    </citation>
    <scope>NUCLEOTIDE SEQUENCE [LARGE SCALE GENOMIC DNA]</scope>
    <source>
        <strain evidence="15 16">E262</strain>
    </source>
</reference>
<dbReference type="PANTHER" id="PTHR30027:SF3">
    <property type="entry name" value="16S RRNA (URACIL(1498)-N(3))-METHYLTRANSFERASE"/>
    <property type="match status" value="1"/>
</dbReference>
<evidence type="ECO:0000256" key="3">
    <source>
        <dbReference type="ARBA" id="ARBA00012328"/>
    </source>
</evidence>
<comment type="similarity">
    <text evidence="2 12">Belongs to the RNA methyltransferase RsmE family.</text>
</comment>
<name>A0ABX5FFB9_9BURK</name>
<sequence length="243" mass="26610">MPRFFIDADLQVGLPINLPGNLVHHIQVLRLQKGNIITLFSGTGGEYRAILLNICKKQATAQVIEYIIREAESPYHITLAQSIASGTKMDWIIEKAVELGVSAIQPLTTERAVTQLSGQRAIKRVTHWQNLVRAACEQCGRNRIPSINPIQTLTRWLSSSSKDFQWRILLSPKASEGFEILPIQAPHSPGVLLFGPEGGLSEAEESASQANGFTCIHLGARILRTETASVAVLAALAARWGGW</sequence>
<keyword evidence="6 12" id="KW-0698">rRNA processing</keyword>
<comment type="catalytic activity">
    <reaction evidence="11 12">
        <text>uridine(1498) in 16S rRNA + S-adenosyl-L-methionine = N(3)-methyluridine(1498) in 16S rRNA + S-adenosyl-L-homocysteine + H(+)</text>
        <dbReference type="Rhea" id="RHEA:42920"/>
        <dbReference type="Rhea" id="RHEA-COMP:10283"/>
        <dbReference type="Rhea" id="RHEA-COMP:10284"/>
        <dbReference type="ChEBI" id="CHEBI:15378"/>
        <dbReference type="ChEBI" id="CHEBI:57856"/>
        <dbReference type="ChEBI" id="CHEBI:59789"/>
        <dbReference type="ChEBI" id="CHEBI:65315"/>
        <dbReference type="ChEBI" id="CHEBI:74502"/>
        <dbReference type="EC" id="2.1.1.193"/>
    </reaction>
</comment>
<dbReference type="GO" id="GO:0008168">
    <property type="term" value="F:methyltransferase activity"/>
    <property type="evidence" value="ECO:0007669"/>
    <property type="project" value="UniProtKB-KW"/>
</dbReference>
<evidence type="ECO:0000256" key="11">
    <source>
        <dbReference type="ARBA" id="ARBA00047944"/>
    </source>
</evidence>
<dbReference type="SUPFAM" id="SSF88697">
    <property type="entry name" value="PUA domain-like"/>
    <property type="match status" value="1"/>
</dbReference>
<evidence type="ECO:0000256" key="4">
    <source>
        <dbReference type="ARBA" id="ARBA00013673"/>
    </source>
</evidence>
<dbReference type="PIRSF" id="PIRSF015601">
    <property type="entry name" value="MTase_slr0722"/>
    <property type="match status" value="1"/>
</dbReference>
<dbReference type="InterPro" id="IPR046886">
    <property type="entry name" value="RsmE_MTase_dom"/>
</dbReference>
<evidence type="ECO:0000256" key="6">
    <source>
        <dbReference type="ARBA" id="ARBA00022552"/>
    </source>
</evidence>
<dbReference type="InterPro" id="IPR015947">
    <property type="entry name" value="PUA-like_sf"/>
</dbReference>
<evidence type="ECO:0000256" key="2">
    <source>
        <dbReference type="ARBA" id="ARBA00005528"/>
    </source>
</evidence>
<evidence type="ECO:0000313" key="15">
    <source>
        <dbReference type="EMBL" id="PSB92409.1"/>
    </source>
</evidence>
<dbReference type="InterPro" id="IPR046887">
    <property type="entry name" value="RsmE_PUA-like"/>
</dbReference>
<evidence type="ECO:0000256" key="9">
    <source>
        <dbReference type="ARBA" id="ARBA00022691"/>
    </source>
</evidence>
<keyword evidence="7 12" id="KW-0489">Methyltransferase</keyword>
<dbReference type="Pfam" id="PF04452">
    <property type="entry name" value="Methyltrans_RNA"/>
    <property type="match status" value="1"/>
</dbReference>
<dbReference type="NCBIfam" id="NF008692">
    <property type="entry name" value="PRK11713.1-5"/>
    <property type="match status" value="1"/>
</dbReference>
<gene>
    <name evidence="15" type="primary">rsmE</name>
    <name evidence="15" type="ORF">BZL35_00651</name>
</gene>
<keyword evidence="16" id="KW-1185">Reference proteome</keyword>
<feature type="domain" description="Ribosomal RNA small subunit methyltransferase E methyltransferase" evidence="13">
    <location>
        <begin position="72"/>
        <end position="236"/>
    </location>
</feature>
<keyword evidence="8 12" id="KW-0808">Transferase</keyword>
<evidence type="ECO:0000259" key="13">
    <source>
        <dbReference type="Pfam" id="PF04452"/>
    </source>
</evidence>